<dbReference type="InterPro" id="IPR001995">
    <property type="entry name" value="Peptidase_A2_cat"/>
</dbReference>
<feature type="domain" description="Peptidase A2" evidence="9">
    <location>
        <begin position="415"/>
        <end position="455"/>
    </location>
</feature>
<keyword evidence="6" id="KW-0479">Metal-binding</keyword>
<evidence type="ECO:0000256" key="5">
    <source>
        <dbReference type="ARBA" id="ARBA00022801"/>
    </source>
</evidence>
<dbReference type="SMART" id="SM00343">
    <property type="entry name" value="ZnF_C2HC"/>
    <property type="match status" value="2"/>
</dbReference>
<dbReference type="CDD" id="cd00303">
    <property type="entry name" value="retropepsin_like"/>
    <property type="match status" value="1"/>
</dbReference>
<dbReference type="PROSITE" id="PS50175">
    <property type="entry name" value="ASP_PROT_RETROV"/>
    <property type="match status" value="1"/>
</dbReference>
<comment type="caution">
    <text evidence="11">The sequence shown here is derived from an EMBL/GenBank/DDBJ whole genome shotgun (WGS) entry which is preliminary data.</text>
</comment>
<dbReference type="InterPro" id="IPR001584">
    <property type="entry name" value="Integrase_cat-core"/>
</dbReference>
<dbReference type="Gene3D" id="3.30.420.10">
    <property type="entry name" value="Ribonuclease H-like superfamily/Ribonuclease H"/>
    <property type="match status" value="1"/>
</dbReference>
<feature type="compositionally biased region" description="Basic residues" evidence="7">
    <location>
        <begin position="1"/>
        <end position="10"/>
    </location>
</feature>
<dbReference type="InterPro" id="IPR021109">
    <property type="entry name" value="Peptidase_aspartic_dom_sf"/>
</dbReference>
<reference evidence="11 12" key="1">
    <citation type="submission" date="2024-06" db="EMBL/GenBank/DDBJ databases">
        <title>A chromosome-level genome assembly of beet webworm, Loxostege sticticalis.</title>
        <authorList>
            <person name="Zhang Y."/>
        </authorList>
    </citation>
    <scope>NUCLEOTIDE SEQUENCE [LARGE SCALE GENOMIC DNA]</scope>
    <source>
        <strain evidence="11">AQ026</strain>
        <tissue evidence="11">Whole body</tissue>
    </source>
</reference>
<gene>
    <name evidence="11" type="ORF">ABMA27_015750</name>
</gene>
<dbReference type="SUPFAM" id="SSF57756">
    <property type="entry name" value="Retrovirus zinc finger-like domains"/>
    <property type="match status" value="1"/>
</dbReference>
<protein>
    <recommendedName>
        <fullName evidence="13">CCHC-type domain-containing protein</fullName>
    </recommendedName>
</protein>
<keyword evidence="4" id="KW-0255">Endonuclease</keyword>
<evidence type="ECO:0000256" key="4">
    <source>
        <dbReference type="ARBA" id="ARBA00022759"/>
    </source>
</evidence>
<evidence type="ECO:0000256" key="3">
    <source>
        <dbReference type="ARBA" id="ARBA00022722"/>
    </source>
</evidence>
<evidence type="ECO:0000256" key="7">
    <source>
        <dbReference type="SAM" id="MobiDB-lite"/>
    </source>
</evidence>
<name>A0ABR3I481_LOXSC</name>
<dbReference type="Pfam" id="PF00098">
    <property type="entry name" value="zf-CCHC"/>
    <property type="match status" value="1"/>
</dbReference>
<feature type="compositionally biased region" description="Basic residues" evidence="7">
    <location>
        <begin position="27"/>
        <end position="37"/>
    </location>
</feature>
<keyword evidence="1" id="KW-0808">Transferase</keyword>
<dbReference type="InterPro" id="IPR036875">
    <property type="entry name" value="Znf_CCHC_sf"/>
</dbReference>
<dbReference type="InterPro" id="IPR012337">
    <property type="entry name" value="RNaseH-like_sf"/>
</dbReference>
<organism evidence="11 12">
    <name type="scientific">Loxostege sticticalis</name>
    <name type="common">Beet webworm moth</name>
    <dbReference type="NCBI Taxonomy" id="481309"/>
    <lineage>
        <taxon>Eukaryota</taxon>
        <taxon>Metazoa</taxon>
        <taxon>Ecdysozoa</taxon>
        <taxon>Arthropoda</taxon>
        <taxon>Hexapoda</taxon>
        <taxon>Insecta</taxon>
        <taxon>Pterygota</taxon>
        <taxon>Neoptera</taxon>
        <taxon>Endopterygota</taxon>
        <taxon>Lepidoptera</taxon>
        <taxon>Glossata</taxon>
        <taxon>Ditrysia</taxon>
        <taxon>Pyraloidea</taxon>
        <taxon>Crambidae</taxon>
        <taxon>Pyraustinae</taxon>
        <taxon>Loxostege</taxon>
    </lineage>
</organism>
<dbReference type="InterPro" id="IPR001878">
    <property type="entry name" value="Znf_CCHC"/>
</dbReference>
<dbReference type="Gene3D" id="4.10.60.10">
    <property type="entry name" value="Zinc finger, CCHC-type"/>
    <property type="match status" value="1"/>
</dbReference>
<feature type="region of interest" description="Disordered" evidence="7">
    <location>
        <begin position="1"/>
        <end position="119"/>
    </location>
</feature>
<dbReference type="InterPro" id="IPR036397">
    <property type="entry name" value="RNaseH_sf"/>
</dbReference>
<evidence type="ECO:0000313" key="11">
    <source>
        <dbReference type="EMBL" id="KAL0883605.1"/>
    </source>
</evidence>
<evidence type="ECO:0000256" key="2">
    <source>
        <dbReference type="ARBA" id="ARBA00022695"/>
    </source>
</evidence>
<keyword evidence="6" id="KW-0863">Zinc-finger</keyword>
<dbReference type="Proteomes" id="UP001549920">
    <property type="component" value="Unassembled WGS sequence"/>
</dbReference>
<feature type="domain" description="Integrase catalytic" evidence="10">
    <location>
        <begin position="492"/>
        <end position="539"/>
    </location>
</feature>
<dbReference type="EMBL" id="JBEUOH010000008">
    <property type="protein sequence ID" value="KAL0883605.1"/>
    <property type="molecule type" value="Genomic_DNA"/>
</dbReference>
<feature type="compositionally biased region" description="Basic and acidic residues" evidence="7">
    <location>
        <begin position="38"/>
        <end position="52"/>
    </location>
</feature>
<evidence type="ECO:0008006" key="13">
    <source>
        <dbReference type="Google" id="ProtNLM"/>
    </source>
</evidence>
<feature type="domain" description="CCHC-type" evidence="8">
    <location>
        <begin position="344"/>
        <end position="360"/>
    </location>
</feature>
<evidence type="ECO:0000313" key="12">
    <source>
        <dbReference type="Proteomes" id="UP001549920"/>
    </source>
</evidence>
<sequence>MRHSRSRQRQLRTPPREYSCSSDRSRLTRRQHRQRGRRTPERARISARDLQNRSRSRIRRSVSRARGTRSRDESGRRFTIARYNRLSRSPERSNRRTPYSHARERGHSQRSRSRVFDSHRDDYRSNRSILDRELMLKFADMIDSLTSSNNIKKETFTNTNVIPEFDPSLKNQTIDKWLMKVNECAILYEWTDRQTIHYALPKLVGIAKQWYEGLPSVLLSWGEWQRKLRSAFPANENFGQMMQDMLDRRVKFGESLETYFYEKVTLINRLEVITGRRAVECILHGIDDRSVRLGAEAAQFDDCDKLLAYLRKTNVRRVDSNARKVHAITKPVTKSNISSKPIIRCYNCKEEGHPVSKCPKPIKKCNKCSAVGHVEAECFRQIKATNSKTVMKINQPSTYGSNKYVQDVFLNDIKIKAFIDLGSELTLIRESEAKDIFKQWDTSDKYPMLGFGGAVVNSIGSCQAEIKIQDVKATVKCVIVPDLFLKHPVLIGQTYSSFTGKKLKVFLKSLGVQHVMNAVATPRANGQVERYNRTILDALTAMNHGIDDSDSSEDENNEGNMVNNDLDDEIGVDDVNVDINVDMNVDMSVDMNEVINKDMNKDSNGVSMTSIE</sequence>
<feature type="region of interest" description="Disordered" evidence="7">
    <location>
        <begin position="545"/>
        <end position="567"/>
    </location>
</feature>
<dbReference type="PROSITE" id="PS50158">
    <property type="entry name" value="ZF_CCHC"/>
    <property type="match status" value="1"/>
</dbReference>
<dbReference type="Gene3D" id="2.40.70.10">
    <property type="entry name" value="Acid Proteases"/>
    <property type="match status" value="1"/>
</dbReference>
<feature type="compositionally biased region" description="Basic residues" evidence="7">
    <location>
        <begin position="54"/>
        <end position="68"/>
    </location>
</feature>
<dbReference type="SUPFAM" id="SSF53098">
    <property type="entry name" value="Ribonuclease H-like"/>
    <property type="match status" value="1"/>
</dbReference>
<dbReference type="SUPFAM" id="SSF50630">
    <property type="entry name" value="Acid proteases"/>
    <property type="match status" value="1"/>
</dbReference>
<evidence type="ECO:0000256" key="1">
    <source>
        <dbReference type="ARBA" id="ARBA00022679"/>
    </source>
</evidence>
<keyword evidence="5" id="KW-0378">Hydrolase</keyword>
<evidence type="ECO:0000256" key="6">
    <source>
        <dbReference type="PROSITE-ProRule" id="PRU00047"/>
    </source>
</evidence>
<evidence type="ECO:0000259" key="9">
    <source>
        <dbReference type="PROSITE" id="PS50175"/>
    </source>
</evidence>
<dbReference type="PANTHER" id="PTHR37984:SF5">
    <property type="entry name" value="PROTEIN NYNRIN-LIKE"/>
    <property type="match status" value="1"/>
</dbReference>
<proteinExistence type="predicted"/>
<dbReference type="PANTHER" id="PTHR37984">
    <property type="entry name" value="PROTEIN CBG26694"/>
    <property type="match status" value="1"/>
</dbReference>
<keyword evidence="6" id="KW-0862">Zinc</keyword>
<keyword evidence="3" id="KW-0540">Nuclease</keyword>
<keyword evidence="12" id="KW-1185">Reference proteome</keyword>
<dbReference type="PROSITE" id="PS50994">
    <property type="entry name" value="INTEGRASE"/>
    <property type="match status" value="1"/>
</dbReference>
<keyword evidence="2" id="KW-0548">Nucleotidyltransferase</keyword>
<evidence type="ECO:0000259" key="8">
    <source>
        <dbReference type="PROSITE" id="PS50158"/>
    </source>
</evidence>
<dbReference type="InterPro" id="IPR050951">
    <property type="entry name" value="Retrovirus_Pol_polyprotein"/>
</dbReference>
<evidence type="ECO:0000259" key="10">
    <source>
        <dbReference type="PROSITE" id="PS50994"/>
    </source>
</evidence>
<feature type="compositionally biased region" description="Acidic residues" evidence="7">
    <location>
        <begin position="548"/>
        <end position="557"/>
    </location>
</feature>
<accession>A0ABR3I481</accession>